<dbReference type="InterPro" id="IPR003660">
    <property type="entry name" value="HAMP_dom"/>
</dbReference>
<gene>
    <name evidence="11" type="ORF">H8E29_11625</name>
</gene>
<dbReference type="Gene3D" id="3.30.565.10">
    <property type="entry name" value="Histidine kinase-like ATPase, C-terminal domain"/>
    <property type="match status" value="1"/>
</dbReference>
<dbReference type="EMBL" id="JACNJN010000130">
    <property type="protein sequence ID" value="MBC8335908.1"/>
    <property type="molecule type" value="Genomic_DNA"/>
</dbReference>
<evidence type="ECO:0000256" key="7">
    <source>
        <dbReference type="ARBA" id="ARBA00023012"/>
    </source>
</evidence>
<proteinExistence type="predicted"/>
<keyword evidence="6" id="KW-0418">Kinase</keyword>
<feature type="domain" description="HAMP" evidence="10">
    <location>
        <begin position="197"/>
        <end position="249"/>
    </location>
</feature>
<dbReference type="PROSITE" id="PS50109">
    <property type="entry name" value="HIS_KIN"/>
    <property type="match status" value="1"/>
</dbReference>
<evidence type="ECO:0000256" key="6">
    <source>
        <dbReference type="ARBA" id="ARBA00022777"/>
    </source>
</evidence>
<keyword evidence="8" id="KW-0472">Membrane</keyword>
<dbReference type="SUPFAM" id="SSF158472">
    <property type="entry name" value="HAMP domain-like"/>
    <property type="match status" value="1"/>
</dbReference>
<evidence type="ECO:0000259" key="10">
    <source>
        <dbReference type="PROSITE" id="PS50885"/>
    </source>
</evidence>
<dbReference type="Pfam" id="PF00512">
    <property type="entry name" value="HisKA"/>
    <property type="match status" value="1"/>
</dbReference>
<keyword evidence="7" id="KW-0902">Two-component regulatory system</keyword>
<evidence type="ECO:0000256" key="5">
    <source>
        <dbReference type="ARBA" id="ARBA00022679"/>
    </source>
</evidence>
<evidence type="ECO:0000313" key="11">
    <source>
        <dbReference type="EMBL" id="MBC8335908.1"/>
    </source>
</evidence>
<dbReference type="SMART" id="SM00387">
    <property type="entry name" value="HATPase_c"/>
    <property type="match status" value="1"/>
</dbReference>
<evidence type="ECO:0000256" key="1">
    <source>
        <dbReference type="ARBA" id="ARBA00000085"/>
    </source>
</evidence>
<evidence type="ECO:0000256" key="3">
    <source>
        <dbReference type="ARBA" id="ARBA00012438"/>
    </source>
</evidence>
<dbReference type="Pfam" id="PF00672">
    <property type="entry name" value="HAMP"/>
    <property type="match status" value="1"/>
</dbReference>
<keyword evidence="4" id="KW-0597">Phosphoprotein</keyword>
<dbReference type="InterPro" id="IPR003661">
    <property type="entry name" value="HisK_dim/P_dom"/>
</dbReference>
<evidence type="ECO:0000256" key="4">
    <source>
        <dbReference type="ARBA" id="ARBA00022553"/>
    </source>
</evidence>
<dbReference type="PRINTS" id="PR00344">
    <property type="entry name" value="BCTRLSENSOR"/>
</dbReference>
<comment type="caution">
    <text evidence="11">The sequence shown here is derived from an EMBL/GenBank/DDBJ whole genome shotgun (WGS) entry which is preliminary data.</text>
</comment>
<keyword evidence="8" id="KW-0812">Transmembrane</keyword>
<dbReference type="SMART" id="SM00304">
    <property type="entry name" value="HAMP"/>
    <property type="match status" value="1"/>
</dbReference>
<dbReference type="AlphaFoldDB" id="A0A8J6TGC3"/>
<keyword evidence="5" id="KW-0808">Transferase</keyword>
<dbReference type="PANTHER" id="PTHR43711:SF1">
    <property type="entry name" value="HISTIDINE KINASE 1"/>
    <property type="match status" value="1"/>
</dbReference>
<feature type="transmembrane region" description="Helical" evidence="8">
    <location>
        <begin position="178"/>
        <end position="196"/>
    </location>
</feature>
<dbReference type="CDD" id="cd00082">
    <property type="entry name" value="HisKA"/>
    <property type="match status" value="1"/>
</dbReference>
<dbReference type="InterPro" id="IPR050736">
    <property type="entry name" value="Sensor_HK_Regulatory"/>
</dbReference>
<accession>A0A8J6TGC3</accession>
<dbReference type="InterPro" id="IPR036097">
    <property type="entry name" value="HisK_dim/P_sf"/>
</dbReference>
<name>A0A8J6TGC3_9CHLR</name>
<dbReference type="GO" id="GO:0016020">
    <property type="term" value="C:membrane"/>
    <property type="evidence" value="ECO:0007669"/>
    <property type="project" value="UniProtKB-SubCell"/>
</dbReference>
<comment type="subcellular location">
    <subcellularLocation>
        <location evidence="2">Membrane</location>
    </subcellularLocation>
</comment>
<dbReference type="SUPFAM" id="SSF47384">
    <property type="entry name" value="Homodimeric domain of signal transducing histidine kinase"/>
    <property type="match status" value="1"/>
</dbReference>
<dbReference type="PANTHER" id="PTHR43711">
    <property type="entry name" value="TWO-COMPONENT HISTIDINE KINASE"/>
    <property type="match status" value="1"/>
</dbReference>
<dbReference type="SMART" id="SM00388">
    <property type="entry name" value="HisKA"/>
    <property type="match status" value="1"/>
</dbReference>
<dbReference type="CDD" id="cd06225">
    <property type="entry name" value="HAMP"/>
    <property type="match status" value="1"/>
</dbReference>
<dbReference type="GO" id="GO:0000155">
    <property type="term" value="F:phosphorelay sensor kinase activity"/>
    <property type="evidence" value="ECO:0007669"/>
    <property type="project" value="InterPro"/>
</dbReference>
<comment type="catalytic activity">
    <reaction evidence="1">
        <text>ATP + protein L-histidine = ADP + protein N-phospho-L-histidine.</text>
        <dbReference type="EC" id="2.7.13.3"/>
    </reaction>
</comment>
<dbReference type="FunFam" id="3.30.565.10:FF:000006">
    <property type="entry name" value="Sensor histidine kinase WalK"/>
    <property type="match status" value="1"/>
</dbReference>
<dbReference type="InterPro" id="IPR005467">
    <property type="entry name" value="His_kinase_dom"/>
</dbReference>
<organism evidence="11 12">
    <name type="scientific">Candidatus Desulfolinea nitratireducens</name>
    <dbReference type="NCBI Taxonomy" id="2841698"/>
    <lineage>
        <taxon>Bacteria</taxon>
        <taxon>Bacillati</taxon>
        <taxon>Chloroflexota</taxon>
        <taxon>Anaerolineae</taxon>
        <taxon>Anaerolineales</taxon>
        <taxon>Anaerolineales incertae sedis</taxon>
        <taxon>Candidatus Desulfolinea</taxon>
    </lineage>
</organism>
<dbReference type="Gene3D" id="6.10.340.10">
    <property type="match status" value="1"/>
</dbReference>
<dbReference type="EC" id="2.7.13.3" evidence="3"/>
<evidence type="ECO:0000313" key="12">
    <source>
        <dbReference type="Proteomes" id="UP000614469"/>
    </source>
</evidence>
<evidence type="ECO:0000256" key="2">
    <source>
        <dbReference type="ARBA" id="ARBA00004370"/>
    </source>
</evidence>
<dbReference type="PROSITE" id="PS50885">
    <property type="entry name" value="HAMP"/>
    <property type="match status" value="1"/>
</dbReference>
<dbReference type="InterPro" id="IPR036890">
    <property type="entry name" value="HATPase_C_sf"/>
</dbReference>
<protein>
    <recommendedName>
        <fullName evidence="3">histidine kinase</fullName>
        <ecNumber evidence="3">2.7.13.3</ecNumber>
    </recommendedName>
</protein>
<dbReference type="CDD" id="cd00075">
    <property type="entry name" value="HATPase"/>
    <property type="match status" value="1"/>
</dbReference>
<evidence type="ECO:0000256" key="8">
    <source>
        <dbReference type="SAM" id="Phobius"/>
    </source>
</evidence>
<dbReference type="Gene3D" id="1.10.287.130">
    <property type="match status" value="1"/>
</dbReference>
<dbReference type="Pfam" id="PF02518">
    <property type="entry name" value="HATPase_c"/>
    <property type="match status" value="1"/>
</dbReference>
<feature type="domain" description="Histidine kinase" evidence="9">
    <location>
        <begin position="257"/>
        <end position="478"/>
    </location>
</feature>
<dbReference type="SUPFAM" id="SSF55874">
    <property type="entry name" value="ATPase domain of HSP90 chaperone/DNA topoisomerase II/histidine kinase"/>
    <property type="match status" value="1"/>
</dbReference>
<reference evidence="11 12" key="1">
    <citation type="submission" date="2020-08" db="EMBL/GenBank/DDBJ databases">
        <title>Bridging the membrane lipid divide: bacteria of the FCB group superphylum have the potential to synthesize archaeal ether lipids.</title>
        <authorList>
            <person name="Villanueva L."/>
            <person name="Von Meijenfeldt F.A.B."/>
            <person name="Westbye A.B."/>
            <person name="Yadav S."/>
            <person name="Hopmans E.C."/>
            <person name="Dutilh B.E."/>
            <person name="Sinninghe Damste J.S."/>
        </authorList>
    </citation>
    <scope>NUCLEOTIDE SEQUENCE [LARGE SCALE GENOMIC DNA]</scope>
    <source>
        <strain evidence="11">NIOZ-UU36</strain>
    </source>
</reference>
<dbReference type="InterPro" id="IPR004358">
    <property type="entry name" value="Sig_transdc_His_kin-like_C"/>
</dbReference>
<dbReference type="InterPro" id="IPR003594">
    <property type="entry name" value="HATPase_dom"/>
</dbReference>
<evidence type="ECO:0000259" key="9">
    <source>
        <dbReference type="PROSITE" id="PS50109"/>
    </source>
</evidence>
<sequence length="478" mass="52122">MRSLWMRLTGAFILIVLLYGVVNTYLINRATKEQFSLYTSQTGLTWAKSLAPSLEQYYSENGSWQGVESFFQSPSGGMSSMMMGDMMQGMSSDMMEMETTNIWDMMGFQLVLVDSNGWVQTDTSSHLVETQLKESDLASGVSLMLDNTQIGTLLALDTSVSPDSASNDFVRTLNTTSWQASLVAAFFALIIGSLLFRQIIAPIHAVTDAARKIASGNLGQRIPESGGDEVGQMAQTFNQMADSLEYNRQLRQNMTADISHELRTPLSIIQGNLEAMMDGVLPASPKEIASLHDETLLLNRLVADLHLLSVAEAGQLNLDLIDTDLLTLLNQLVVSMRPTADALQINLIMDSPTSCPTLRLDADRTNQILQNLIANALRYTPADGIITIRVRPESQAVHVDVIDTGAGIAASDLPHIFDRFYRAEKSRSRTNGGSGIGLAIVRQLMQAQGGEVAVKSPVHVRDDGSGYGSCFTLTFPLS</sequence>
<dbReference type="Proteomes" id="UP000614469">
    <property type="component" value="Unassembled WGS sequence"/>
</dbReference>
<keyword evidence="8" id="KW-1133">Transmembrane helix</keyword>